<evidence type="ECO:0000256" key="1">
    <source>
        <dbReference type="SAM" id="MobiDB-lite"/>
    </source>
</evidence>
<dbReference type="InParanoid" id="E4X062"/>
<accession>E4X062</accession>
<dbReference type="Pfam" id="PF21538">
    <property type="entry name" value="Med15_M"/>
    <property type="match status" value="1"/>
</dbReference>
<sequence>MREASLRLIQPFLRVQNQHVPSPQHHINPSVNPNGGVAHNPNVRNPHQEKAQQIQGNPQQPPQIKREPDEEQQRVYKEKLRRLQRYIEPLNRMIRRNESNQTVPQINNSATKVRAIILGQEIHNIEVLDKVEAFCKHQLENQQQADYAPKNNNNHPCQALLDVVIAHISKPNINHTLSRTFKPVMDKVRPDPAPFGLAYTEEPQSSARKQKVPLILQGEVASLDKKFYVRLNESSHNTKGDIHIVVELNDPTLPPVRPLYITIPADYPNISPIVENTDDNMDQHMIETLEEGTDFITTQQLIFLERQYSLGSHVVTLTQVLSGWELSIRQAMARANIDFAQQKLKEYEETHIIEDEHIQEHILA</sequence>
<evidence type="ECO:0000259" key="3">
    <source>
        <dbReference type="Pfam" id="PF21539"/>
    </source>
</evidence>
<evidence type="ECO:0000313" key="4">
    <source>
        <dbReference type="EMBL" id="CBY23160.1"/>
    </source>
</evidence>
<proteinExistence type="predicted"/>
<evidence type="ECO:0000259" key="2">
    <source>
        <dbReference type="Pfam" id="PF21538"/>
    </source>
</evidence>
<name>E4X062_OIKDI</name>
<protein>
    <submittedName>
        <fullName evidence="4">Uncharacterized protein</fullName>
    </submittedName>
</protein>
<keyword evidence="5" id="KW-1185">Reference proteome</keyword>
<dbReference type="InterPro" id="IPR048386">
    <property type="entry name" value="Med15_C"/>
</dbReference>
<reference evidence="4" key="1">
    <citation type="journal article" date="2010" name="Science">
        <title>Plasticity of animal genome architecture unmasked by rapid evolution of a pelagic tunicate.</title>
        <authorList>
            <person name="Denoeud F."/>
            <person name="Henriet S."/>
            <person name="Mungpakdee S."/>
            <person name="Aury J.M."/>
            <person name="Da Silva C."/>
            <person name="Brinkmann H."/>
            <person name="Mikhaleva J."/>
            <person name="Olsen L.C."/>
            <person name="Jubin C."/>
            <person name="Canestro C."/>
            <person name="Bouquet J.M."/>
            <person name="Danks G."/>
            <person name="Poulain J."/>
            <person name="Campsteijn C."/>
            <person name="Adamski M."/>
            <person name="Cross I."/>
            <person name="Yadetie F."/>
            <person name="Muffato M."/>
            <person name="Louis A."/>
            <person name="Butcher S."/>
            <person name="Tsagkogeorga G."/>
            <person name="Konrad A."/>
            <person name="Singh S."/>
            <person name="Jensen M.F."/>
            <person name="Cong E.H."/>
            <person name="Eikeseth-Otteraa H."/>
            <person name="Noel B."/>
            <person name="Anthouard V."/>
            <person name="Porcel B.M."/>
            <person name="Kachouri-Lafond R."/>
            <person name="Nishino A."/>
            <person name="Ugolini M."/>
            <person name="Chourrout P."/>
            <person name="Nishida H."/>
            <person name="Aasland R."/>
            <person name="Huzurbazar S."/>
            <person name="Westhof E."/>
            <person name="Delsuc F."/>
            <person name="Lehrach H."/>
            <person name="Reinhardt R."/>
            <person name="Weissenbach J."/>
            <person name="Roy S.W."/>
            <person name="Artiguenave F."/>
            <person name="Postlethwait J.H."/>
            <person name="Manak J.R."/>
            <person name="Thompson E.M."/>
            <person name="Jaillon O."/>
            <person name="Du Pasquier L."/>
            <person name="Boudinot P."/>
            <person name="Liberles D.A."/>
            <person name="Volff J.N."/>
            <person name="Philippe H."/>
            <person name="Lenhard B."/>
            <person name="Roest Crollius H."/>
            <person name="Wincker P."/>
            <person name="Chourrout D."/>
        </authorList>
    </citation>
    <scope>NUCLEOTIDE SEQUENCE [LARGE SCALE GENOMIC DNA]</scope>
</reference>
<dbReference type="OrthoDB" id="10055322at2759"/>
<dbReference type="AlphaFoldDB" id="E4X062"/>
<feature type="domain" description="ARC105/Med15 mediator subunit C-terminal" evidence="3">
    <location>
        <begin position="212"/>
        <end position="330"/>
    </location>
</feature>
<dbReference type="EMBL" id="FN653020">
    <property type="protein sequence ID" value="CBY23160.1"/>
    <property type="molecule type" value="Genomic_DNA"/>
</dbReference>
<gene>
    <name evidence="4" type="ORF">GSOID_T00015092001</name>
</gene>
<organism evidence="4">
    <name type="scientific">Oikopleura dioica</name>
    <name type="common">Tunicate</name>
    <dbReference type="NCBI Taxonomy" id="34765"/>
    <lineage>
        <taxon>Eukaryota</taxon>
        <taxon>Metazoa</taxon>
        <taxon>Chordata</taxon>
        <taxon>Tunicata</taxon>
        <taxon>Appendicularia</taxon>
        <taxon>Copelata</taxon>
        <taxon>Oikopleuridae</taxon>
        <taxon>Oikopleura</taxon>
    </lineage>
</organism>
<evidence type="ECO:0000313" key="5">
    <source>
        <dbReference type="Proteomes" id="UP000001307"/>
    </source>
</evidence>
<dbReference type="InterPro" id="IPR048385">
    <property type="entry name" value="Med15_central"/>
</dbReference>
<dbReference type="Proteomes" id="UP000001307">
    <property type="component" value="Unassembled WGS sequence"/>
</dbReference>
<feature type="region of interest" description="Disordered" evidence="1">
    <location>
        <begin position="19"/>
        <end position="74"/>
    </location>
</feature>
<dbReference type="Pfam" id="PF21539">
    <property type="entry name" value="Med15_C"/>
    <property type="match status" value="1"/>
</dbReference>
<feature type="compositionally biased region" description="Polar residues" evidence="1">
    <location>
        <begin position="19"/>
        <end position="33"/>
    </location>
</feature>
<feature type="compositionally biased region" description="Basic and acidic residues" evidence="1">
    <location>
        <begin position="64"/>
        <end position="74"/>
    </location>
</feature>
<feature type="domain" description="ARC105/Med15 mediator subunit central" evidence="2">
    <location>
        <begin position="73"/>
        <end position="185"/>
    </location>
</feature>